<proteinExistence type="predicted"/>
<name>A0A6V6YN74_9FLAO</name>
<accession>A0A6V6YN74</accession>
<evidence type="ECO:0000313" key="2">
    <source>
        <dbReference type="Proteomes" id="UP000556700"/>
    </source>
</evidence>
<organism evidence="1 2">
    <name type="scientific">Flavobacterium chungangense</name>
    <dbReference type="NCBI Taxonomy" id="554283"/>
    <lineage>
        <taxon>Bacteria</taxon>
        <taxon>Pseudomonadati</taxon>
        <taxon>Bacteroidota</taxon>
        <taxon>Flavobacteriia</taxon>
        <taxon>Flavobacteriales</taxon>
        <taxon>Flavobacteriaceae</taxon>
        <taxon>Flavobacterium</taxon>
    </lineage>
</organism>
<comment type="caution">
    <text evidence="1">The sequence shown here is derived from an EMBL/GenBank/DDBJ whole genome shotgun (WGS) entry which is preliminary data.</text>
</comment>
<dbReference type="AlphaFoldDB" id="A0A6V6YN74"/>
<gene>
    <name evidence="1" type="ORF">FLACHUCJ7_00220</name>
</gene>
<protein>
    <submittedName>
        <fullName evidence="1">Uncharacterized protein</fullName>
    </submittedName>
</protein>
<dbReference type="EMBL" id="CAIJDO010000054">
    <property type="protein sequence ID" value="CAD0000809.1"/>
    <property type="molecule type" value="Genomic_DNA"/>
</dbReference>
<reference evidence="1 2" key="1">
    <citation type="submission" date="2020-06" db="EMBL/GenBank/DDBJ databases">
        <authorList>
            <person name="Criscuolo A."/>
        </authorList>
    </citation>
    <scope>NUCLEOTIDE SEQUENCE [LARGE SCALE GENOMIC DNA]</scope>
    <source>
        <strain evidence="2">CIP 110025</strain>
    </source>
</reference>
<dbReference type="Proteomes" id="UP000556700">
    <property type="component" value="Unassembled WGS sequence"/>
</dbReference>
<keyword evidence="2" id="KW-1185">Reference proteome</keyword>
<sequence>MELEEYIKTAEGRVKYSLERLGILRILLSSGVDSFDSKSVKKVTTT</sequence>
<evidence type="ECO:0000313" key="1">
    <source>
        <dbReference type="EMBL" id="CAD0000809.1"/>
    </source>
</evidence>